<dbReference type="GO" id="GO:0000812">
    <property type="term" value="C:Swr1 complex"/>
    <property type="evidence" value="ECO:0007669"/>
    <property type="project" value="EnsemblFungi"/>
</dbReference>
<evidence type="ECO:0000256" key="5">
    <source>
        <dbReference type="SAM" id="MobiDB-lite"/>
    </source>
</evidence>
<reference evidence="7 8" key="1">
    <citation type="journal article" date="2011" name="Proc. Natl. Acad. Sci. U.S.A.">
        <title>Evolutionary erosion of yeast sex chromosomes by mating-type switching accidents.</title>
        <authorList>
            <person name="Gordon J.L."/>
            <person name="Armisen D."/>
            <person name="Proux-Wera E."/>
            <person name="Oheigeartaigh S.S."/>
            <person name="Byrne K.P."/>
            <person name="Wolfe K.H."/>
        </authorList>
    </citation>
    <scope>NUCLEOTIDE SEQUENCE [LARGE SCALE GENOMIC DNA]</scope>
    <source>
        <strain evidence="8">ATCC 10597 / BCRC 20456 / CBS 421 / NBRC 0211 / NRRL Y-12639</strain>
    </source>
</reference>
<dbReference type="GO" id="GO:0006338">
    <property type="term" value="P:chromatin remodeling"/>
    <property type="evidence" value="ECO:0007669"/>
    <property type="project" value="EnsemblFungi"/>
</dbReference>
<evidence type="ECO:0000256" key="4">
    <source>
        <dbReference type="PROSITE-ProRule" id="PRU00453"/>
    </source>
</evidence>
<keyword evidence="1" id="KW-0479">Metal-binding</keyword>
<evidence type="ECO:0000256" key="3">
    <source>
        <dbReference type="ARBA" id="ARBA00022833"/>
    </source>
</evidence>
<feature type="compositionally biased region" description="Polar residues" evidence="5">
    <location>
        <begin position="17"/>
        <end position="26"/>
    </location>
</feature>
<dbReference type="GO" id="GO:0031491">
    <property type="term" value="F:nucleosome binding"/>
    <property type="evidence" value="ECO:0007669"/>
    <property type="project" value="EnsemblFungi"/>
</dbReference>
<organism evidence="7 8">
    <name type="scientific">Naumovozyma dairenensis (strain ATCC 10597 / BCRC 20456 / CBS 421 / NBRC 0211 / NRRL Y-12639)</name>
    <name type="common">Saccharomyces dairenensis</name>
    <dbReference type="NCBI Taxonomy" id="1071378"/>
    <lineage>
        <taxon>Eukaryota</taxon>
        <taxon>Fungi</taxon>
        <taxon>Dikarya</taxon>
        <taxon>Ascomycota</taxon>
        <taxon>Saccharomycotina</taxon>
        <taxon>Saccharomycetes</taxon>
        <taxon>Saccharomycetales</taxon>
        <taxon>Saccharomycetaceae</taxon>
        <taxon>Naumovozyma</taxon>
    </lineage>
</organism>
<dbReference type="CDD" id="cd21437">
    <property type="entry name" value="zf-HIT_ZNHIT1_like"/>
    <property type="match status" value="1"/>
</dbReference>
<dbReference type="EMBL" id="HE580275">
    <property type="protein sequence ID" value="CCD26871.1"/>
    <property type="molecule type" value="Genomic_DNA"/>
</dbReference>
<feature type="region of interest" description="Disordered" evidence="5">
    <location>
        <begin position="17"/>
        <end position="51"/>
    </location>
</feature>
<keyword evidence="8" id="KW-1185">Reference proteome</keyword>
<protein>
    <recommendedName>
        <fullName evidence="6">HIT-type domain-containing protein</fullName>
    </recommendedName>
</protein>
<accession>G0WGG0</accession>
<keyword evidence="2 4" id="KW-0863">Zinc-finger</keyword>
<dbReference type="InterPro" id="IPR039723">
    <property type="entry name" value="Vps71/ZNHIT1"/>
</dbReference>
<dbReference type="KEGG" id="ndi:NDAI_0I03030"/>
<dbReference type="GO" id="GO:0008270">
    <property type="term" value="F:zinc ion binding"/>
    <property type="evidence" value="ECO:0007669"/>
    <property type="project" value="UniProtKB-UniRule"/>
</dbReference>
<evidence type="ECO:0000313" key="8">
    <source>
        <dbReference type="Proteomes" id="UP000000689"/>
    </source>
</evidence>
<dbReference type="InterPro" id="IPR007529">
    <property type="entry name" value="Znf_HIT"/>
</dbReference>
<dbReference type="OrthoDB" id="74807at2759"/>
<dbReference type="RefSeq" id="XP_003672114.1">
    <property type="nucleotide sequence ID" value="XM_003672066.1"/>
</dbReference>
<dbReference type="PANTHER" id="PTHR13093">
    <property type="entry name" value="ZINC FINGER HIT DOMAIN CONTAINING PROTEIN 1"/>
    <property type="match status" value="1"/>
</dbReference>
<dbReference type="PROSITE" id="PS51083">
    <property type="entry name" value="ZF_HIT"/>
    <property type="match status" value="1"/>
</dbReference>
<dbReference type="HOGENOM" id="CLU_099156_0_0_1"/>
<dbReference type="eggNOG" id="KOG3362">
    <property type="taxonomic scope" value="Eukaryota"/>
</dbReference>
<evidence type="ECO:0000256" key="1">
    <source>
        <dbReference type="ARBA" id="ARBA00022723"/>
    </source>
</evidence>
<dbReference type="OMA" id="RFMELDT"/>
<keyword evidence="3" id="KW-0862">Zinc</keyword>
<feature type="region of interest" description="Disordered" evidence="5">
    <location>
        <begin position="64"/>
        <end position="87"/>
    </location>
</feature>
<feature type="compositionally biased region" description="Basic and acidic residues" evidence="5">
    <location>
        <begin position="64"/>
        <end position="73"/>
    </location>
</feature>
<sequence length="268" mass="30711">MVKSLVEEIDKKTYNPNVYFTSADPQSRSSRVNSKRKSSLSSGGSSRSMKRVNYSLADMESKLYTKNPDDNHSTNDNSNSNSNDKLNKDMLNKFTQQEIIQSKRRFMELDTENVKDLFEIPTLLSSITGINKDNIGSNSTTIQNTTTNGSLSRTNKNKFELPKNFHLNYRSTRLPKPKRKNTHRLVALKKTLTSKRPLNTYLDTLNQVDRSIILNNVYNKKYFKVLPLITICSICGGYNSISSCVKCSNKICSLRCYRLHNETRCIHR</sequence>
<gene>
    <name evidence="7" type="primary">NDAI0I03030</name>
    <name evidence="7" type="ordered locus">NDAI_0I03030</name>
</gene>
<dbReference type="Proteomes" id="UP000000689">
    <property type="component" value="Chromosome 9"/>
</dbReference>
<dbReference type="STRING" id="1071378.G0WGG0"/>
<dbReference type="GeneID" id="11493961"/>
<feature type="domain" description="HIT-type" evidence="6">
    <location>
        <begin position="232"/>
        <end position="265"/>
    </location>
</feature>
<evidence type="ECO:0000259" key="6">
    <source>
        <dbReference type="PROSITE" id="PS51083"/>
    </source>
</evidence>
<name>G0WGG0_NAUDC</name>
<proteinExistence type="predicted"/>
<evidence type="ECO:0000256" key="2">
    <source>
        <dbReference type="ARBA" id="ARBA00022771"/>
    </source>
</evidence>
<evidence type="ECO:0000313" key="7">
    <source>
        <dbReference type="EMBL" id="CCD26871.1"/>
    </source>
</evidence>
<feature type="compositionally biased region" description="Low complexity" evidence="5">
    <location>
        <begin position="74"/>
        <end position="84"/>
    </location>
</feature>
<dbReference type="AlphaFoldDB" id="G0WGG0"/>